<evidence type="ECO:0000256" key="3">
    <source>
        <dbReference type="SAM" id="MobiDB-lite"/>
    </source>
</evidence>
<evidence type="ECO:0000313" key="6">
    <source>
        <dbReference type="Proteomes" id="UP000037069"/>
    </source>
</evidence>
<dbReference type="GO" id="GO:0003723">
    <property type="term" value="F:RNA binding"/>
    <property type="evidence" value="ECO:0007669"/>
    <property type="project" value="UniProtKB-UniRule"/>
</dbReference>
<dbReference type="FunFam" id="3.30.70.330:FF:000639">
    <property type="entry name" value="Trivet, isoform F"/>
    <property type="match status" value="1"/>
</dbReference>
<dbReference type="STRING" id="7375.A0A0L0BKX5"/>
<dbReference type="Gene3D" id="3.30.70.330">
    <property type="match status" value="2"/>
</dbReference>
<dbReference type="Pfam" id="PF00076">
    <property type="entry name" value="RRM_1"/>
    <property type="match status" value="2"/>
</dbReference>
<dbReference type="OMA" id="SHARHVI"/>
<dbReference type="SUPFAM" id="SSF54928">
    <property type="entry name" value="RNA-binding domain, RBD"/>
    <property type="match status" value="1"/>
</dbReference>
<dbReference type="OrthoDB" id="439808at2759"/>
<dbReference type="PROSITE" id="PS50102">
    <property type="entry name" value="RRM"/>
    <property type="match status" value="2"/>
</dbReference>
<feature type="domain" description="RRM" evidence="4">
    <location>
        <begin position="122"/>
        <end position="200"/>
    </location>
</feature>
<evidence type="ECO:0000313" key="5">
    <source>
        <dbReference type="EMBL" id="KNC20578.1"/>
    </source>
</evidence>
<dbReference type="SMART" id="SM00360">
    <property type="entry name" value="RRM"/>
    <property type="match status" value="2"/>
</dbReference>
<dbReference type="Proteomes" id="UP000037069">
    <property type="component" value="Unassembled WGS sequence"/>
</dbReference>
<dbReference type="InterPro" id="IPR000504">
    <property type="entry name" value="RRM_dom"/>
</dbReference>
<dbReference type="FunFam" id="3.30.70.330:FF:000317">
    <property type="entry name" value="Rox8, isoform B"/>
    <property type="match status" value="1"/>
</dbReference>
<evidence type="ECO:0000256" key="1">
    <source>
        <dbReference type="ARBA" id="ARBA00022884"/>
    </source>
</evidence>
<dbReference type="PANTHER" id="PTHR10352">
    <property type="entry name" value="EUKARYOTIC TRANSLATION INITIATION FACTOR 3 SUBUNIT G"/>
    <property type="match status" value="1"/>
</dbReference>
<proteinExistence type="predicted"/>
<dbReference type="InterPro" id="IPR012677">
    <property type="entry name" value="Nucleotide-bd_a/b_plait_sf"/>
</dbReference>
<keyword evidence="1 2" id="KW-0694">RNA-binding</keyword>
<dbReference type="CDD" id="cd12354">
    <property type="entry name" value="RRM3_TIA1_like"/>
    <property type="match status" value="1"/>
</dbReference>
<accession>A0A0L0BKX5</accession>
<dbReference type="SUPFAM" id="SSF81995">
    <property type="entry name" value="beta-sandwich domain of Sec23/24"/>
    <property type="match status" value="1"/>
</dbReference>
<feature type="domain" description="RRM" evidence="4">
    <location>
        <begin position="228"/>
        <end position="304"/>
    </location>
</feature>
<keyword evidence="6" id="KW-1185">Reference proteome</keyword>
<dbReference type="EMBL" id="JRES01001712">
    <property type="protein sequence ID" value="KNC20578.1"/>
    <property type="molecule type" value="Genomic_DNA"/>
</dbReference>
<feature type="region of interest" description="Disordered" evidence="3">
    <location>
        <begin position="1"/>
        <end position="118"/>
    </location>
</feature>
<protein>
    <recommendedName>
        <fullName evidence="4">RRM domain-containing protein</fullName>
    </recommendedName>
</protein>
<gene>
    <name evidence="5" type="ORF">FF38_00406</name>
</gene>
<name>A0A0L0BKX5_LUCCU</name>
<dbReference type="InterPro" id="IPR035979">
    <property type="entry name" value="RBD_domain_sf"/>
</dbReference>
<dbReference type="AlphaFoldDB" id="A0A0L0BKX5"/>
<dbReference type="CDD" id="cd12353">
    <property type="entry name" value="RRM2_TIA1_like"/>
    <property type="match status" value="1"/>
</dbReference>
<comment type="caution">
    <text evidence="5">The sequence shown here is derived from an EMBL/GenBank/DDBJ whole genome shotgun (WGS) entry which is preliminary data.</text>
</comment>
<evidence type="ECO:0000256" key="2">
    <source>
        <dbReference type="PROSITE-ProRule" id="PRU00176"/>
    </source>
</evidence>
<reference evidence="5 6" key="1">
    <citation type="journal article" date="2015" name="Nat. Commun.">
        <title>Lucilia cuprina genome unlocks parasitic fly biology to underpin future interventions.</title>
        <authorList>
            <person name="Anstead C.A."/>
            <person name="Korhonen P.K."/>
            <person name="Young N.D."/>
            <person name="Hall R.S."/>
            <person name="Jex A.R."/>
            <person name="Murali S.C."/>
            <person name="Hughes D.S."/>
            <person name="Lee S.F."/>
            <person name="Perry T."/>
            <person name="Stroehlein A.J."/>
            <person name="Ansell B.R."/>
            <person name="Breugelmans B."/>
            <person name="Hofmann A."/>
            <person name="Qu J."/>
            <person name="Dugan S."/>
            <person name="Lee S.L."/>
            <person name="Chao H."/>
            <person name="Dinh H."/>
            <person name="Han Y."/>
            <person name="Doddapaneni H.V."/>
            <person name="Worley K.C."/>
            <person name="Muzny D.M."/>
            <person name="Ioannidis P."/>
            <person name="Waterhouse R.M."/>
            <person name="Zdobnov E.M."/>
            <person name="James P.J."/>
            <person name="Bagnall N.H."/>
            <person name="Kotze A.C."/>
            <person name="Gibbs R.A."/>
            <person name="Richards S."/>
            <person name="Batterham P."/>
            <person name="Gasser R.B."/>
        </authorList>
    </citation>
    <scope>NUCLEOTIDE SEQUENCE [LARGE SCALE GENOMIC DNA]</scope>
    <source>
        <strain evidence="5 6">LS</strain>
        <tissue evidence="5">Full body</tissue>
    </source>
</reference>
<organism evidence="5 6">
    <name type="scientific">Lucilia cuprina</name>
    <name type="common">Green bottle fly</name>
    <name type="synonym">Australian sheep blowfly</name>
    <dbReference type="NCBI Taxonomy" id="7375"/>
    <lineage>
        <taxon>Eukaryota</taxon>
        <taxon>Metazoa</taxon>
        <taxon>Ecdysozoa</taxon>
        <taxon>Arthropoda</taxon>
        <taxon>Hexapoda</taxon>
        <taxon>Insecta</taxon>
        <taxon>Pterygota</taxon>
        <taxon>Neoptera</taxon>
        <taxon>Endopterygota</taxon>
        <taxon>Diptera</taxon>
        <taxon>Brachycera</taxon>
        <taxon>Muscomorpha</taxon>
        <taxon>Oestroidea</taxon>
        <taxon>Calliphoridae</taxon>
        <taxon>Luciliinae</taxon>
        <taxon>Lucilia</taxon>
    </lineage>
</organism>
<feature type="compositionally biased region" description="Low complexity" evidence="3">
    <location>
        <begin position="8"/>
        <end position="18"/>
    </location>
</feature>
<evidence type="ECO:0000259" key="4">
    <source>
        <dbReference type="PROSITE" id="PS50102"/>
    </source>
</evidence>
<feature type="compositionally biased region" description="Low complexity" evidence="3">
    <location>
        <begin position="62"/>
        <end position="113"/>
    </location>
</feature>
<sequence>MLAMSTLMMPAPTITMGAAPPPPPTQITMGPHKPPETKLLAIHPAAAAAAAAAHAQHHHQQQHPAHMQQHNGQHNQQQQQLLTTHHQQQQQPHYQQQQQQQQSDRLLQQQQQLSTTSKPEQFHIFVGDLSAEIETQQLKDAFAPFGEISDCRVVRDPQTLKSKGYGFVSFIKKSEAETAITAMNGQWLGSRSIRTNWATRKPPNAKPDANSKPLTFDEVYNQSSPSNCTVYCGGMNGTLAGFLSEEILQKTFSPFGTIQEIRVFKDKGYAFVRYSTKEAATHAIVALHNTEINQQLVKCAWGKESGEPLHMAALASQALGHGFPFGTAAAAAAAAAYGQHVTGYWYPSAPTAYQTAAATAAPTAATAANALQPGQYLQGMQGFTTFGQFGGYQQGFMGMGVQVPATWQSIPAQAPLPGTTAPQITQTVSNSLPQTAGVVAYPMQQYQVNPQIAEDEWLAPRDACYAAATAGNLNTGLMPCACPKALLATNNSTTTAAAATTTTNNSAAPLYVQQATLKCLPHHHHHQQQQQQQLQYGNHYPYYVYQQQTLFYYIVSLVGKLG</sequence>
<feature type="compositionally biased region" description="Low complexity" evidence="3">
    <location>
        <begin position="43"/>
        <end position="54"/>
    </location>
</feature>